<dbReference type="AlphaFoldDB" id="A0A8J3FZL5"/>
<evidence type="ECO:0000256" key="2">
    <source>
        <dbReference type="ARBA" id="ARBA00005992"/>
    </source>
</evidence>
<dbReference type="GO" id="GO:0008360">
    <property type="term" value="P:regulation of cell shape"/>
    <property type="evidence" value="ECO:0007669"/>
    <property type="project" value="UniProtKB-UniRule"/>
</dbReference>
<evidence type="ECO:0000256" key="4">
    <source>
        <dbReference type="ARBA" id="ARBA00022960"/>
    </source>
</evidence>
<feature type="active site" description="Proton donor/acceptor" evidence="7">
    <location>
        <position position="153"/>
    </location>
</feature>
<evidence type="ECO:0000256" key="3">
    <source>
        <dbReference type="ARBA" id="ARBA00022679"/>
    </source>
</evidence>
<keyword evidence="3" id="KW-0808">Transferase</keyword>
<dbReference type="CDD" id="cd16913">
    <property type="entry name" value="YkuD_like"/>
    <property type="match status" value="1"/>
</dbReference>
<evidence type="ECO:0000256" key="7">
    <source>
        <dbReference type="PROSITE-ProRule" id="PRU01373"/>
    </source>
</evidence>
<dbReference type="Gene3D" id="2.40.440.10">
    <property type="entry name" value="L,D-transpeptidase catalytic domain-like"/>
    <property type="match status" value="1"/>
</dbReference>
<dbReference type="GO" id="GO:0004180">
    <property type="term" value="F:carboxypeptidase activity"/>
    <property type="evidence" value="ECO:0007669"/>
    <property type="project" value="UniProtKB-ARBA"/>
</dbReference>
<feature type="active site" description="Nucleophile" evidence="7">
    <location>
        <position position="175"/>
    </location>
</feature>
<reference evidence="9" key="1">
    <citation type="journal article" date="2014" name="Int. J. Syst. Evol. Microbiol.">
        <title>Complete genome sequence of Corynebacterium casei LMG S-19264T (=DSM 44701T), isolated from a smear-ripened cheese.</title>
        <authorList>
            <consortium name="US DOE Joint Genome Institute (JGI-PGF)"/>
            <person name="Walter F."/>
            <person name="Albersmeier A."/>
            <person name="Kalinowski J."/>
            <person name="Ruckert C."/>
        </authorList>
    </citation>
    <scope>NUCLEOTIDE SEQUENCE</scope>
    <source>
        <strain evidence="9">KCTC 32501</strain>
    </source>
</reference>
<name>A0A8J3FZL5_9BURK</name>
<reference evidence="9" key="2">
    <citation type="submission" date="2020-09" db="EMBL/GenBank/DDBJ databases">
        <authorList>
            <person name="Sun Q."/>
            <person name="Kim S."/>
        </authorList>
    </citation>
    <scope>NUCLEOTIDE SEQUENCE</scope>
    <source>
        <strain evidence="9">KCTC 32501</strain>
    </source>
</reference>
<evidence type="ECO:0000256" key="5">
    <source>
        <dbReference type="ARBA" id="ARBA00022984"/>
    </source>
</evidence>
<evidence type="ECO:0000259" key="8">
    <source>
        <dbReference type="PROSITE" id="PS52029"/>
    </source>
</evidence>
<dbReference type="RefSeq" id="WP_229809774.1">
    <property type="nucleotide sequence ID" value="NZ_BMZG01000007.1"/>
</dbReference>
<dbReference type="PANTHER" id="PTHR36699">
    <property type="entry name" value="LD-TRANSPEPTIDASE"/>
    <property type="match status" value="1"/>
</dbReference>
<evidence type="ECO:0000256" key="6">
    <source>
        <dbReference type="ARBA" id="ARBA00023316"/>
    </source>
</evidence>
<dbReference type="GO" id="GO:0009252">
    <property type="term" value="P:peptidoglycan biosynthetic process"/>
    <property type="evidence" value="ECO:0007669"/>
    <property type="project" value="UniProtKB-UniPathway"/>
</dbReference>
<dbReference type="InterPro" id="IPR005490">
    <property type="entry name" value="LD_TPept_cat_dom"/>
</dbReference>
<dbReference type="UniPathway" id="UPA00219"/>
<dbReference type="GO" id="GO:0071555">
    <property type="term" value="P:cell wall organization"/>
    <property type="evidence" value="ECO:0007669"/>
    <property type="project" value="UniProtKB-UniRule"/>
</dbReference>
<comment type="similarity">
    <text evidence="2">Belongs to the YkuD family.</text>
</comment>
<comment type="caution">
    <text evidence="9">The sequence shown here is derived from an EMBL/GenBank/DDBJ whole genome shotgun (WGS) entry which is preliminary data.</text>
</comment>
<keyword evidence="6 7" id="KW-0961">Cell wall biogenesis/degradation</keyword>
<proteinExistence type="inferred from homology"/>
<feature type="domain" description="L,D-TPase catalytic" evidence="8">
    <location>
        <begin position="63"/>
        <end position="199"/>
    </location>
</feature>
<sequence length="200" mass="22195">MFLWIDEAIKMVAVYRRSSLFWCVAVILLAACVPARQSVGNEPSVVAESDAAPVTLAQGVKADRVLVLKAARELHLYKNDVLLKKYHINLGFNPIGDKVQEGDGRTPEGQYIIDWRNLKSAAYRSLHISYPNEADIKAARKLGVAPGGDIMIHGLYNGWVDADIPRIKPDWTYGCVAVSNAHMDELWQVVDDGTPIEIRP</sequence>
<protein>
    <recommendedName>
        <fullName evidence="8">L,D-TPase catalytic domain-containing protein</fullName>
    </recommendedName>
</protein>
<dbReference type="InterPro" id="IPR038063">
    <property type="entry name" value="Transpep_catalytic_dom"/>
</dbReference>
<dbReference type="PANTHER" id="PTHR36699:SF1">
    <property type="entry name" value="L,D-TRANSPEPTIDASE YAFK-RELATED"/>
    <property type="match status" value="1"/>
</dbReference>
<dbReference type="SUPFAM" id="SSF141523">
    <property type="entry name" value="L,D-transpeptidase catalytic domain-like"/>
    <property type="match status" value="1"/>
</dbReference>
<keyword evidence="10" id="KW-1185">Reference proteome</keyword>
<evidence type="ECO:0000313" key="10">
    <source>
        <dbReference type="Proteomes" id="UP000614287"/>
    </source>
</evidence>
<evidence type="ECO:0000256" key="1">
    <source>
        <dbReference type="ARBA" id="ARBA00004752"/>
    </source>
</evidence>
<dbReference type="PROSITE" id="PS52029">
    <property type="entry name" value="LD_TPASE"/>
    <property type="match status" value="1"/>
</dbReference>
<dbReference type="GO" id="GO:0016740">
    <property type="term" value="F:transferase activity"/>
    <property type="evidence" value="ECO:0007669"/>
    <property type="project" value="UniProtKB-KW"/>
</dbReference>
<accession>A0A8J3FZL5</accession>
<organism evidence="9 10">
    <name type="scientific">Formosimonas limnophila</name>
    <dbReference type="NCBI Taxonomy" id="1384487"/>
    <lineage>
        <taxon>Bacteria</taxon>
        <taxon>Pseudomonadati</taxon>
        <taxon>Pseudomonadota</taxon>
        <taxon>Betaproteobacteria</taxon>
        <taxon>Burkholderiales</taxon>
        <taxon>Burkholderiaceae</taxon>
        <taxon>Formosimonas</taxon>
    </lineage>
</organism>
<comment type="pathway">
    <text evidence="1 7">Cell wall biogenesis; peptidoglycan biosynthesis.</text>
</comment>
<evidence type="ECO:0000313" key="9">
    <source>
        <dbReference type="EMBL" id="GHA75239.1"/>
    </source>
</evidence>
<keyword evidence="5 7" id="KW-0573">Peptidoglycan synthesis</keyword>
<dbReference type="Pfam" id="PF03734">
    <property type="entry name" value="YkuD"/>
    <property type="match status" value="1"/>
</dbReference>
<keyword evidence="4 7" id="KW-0133">Cell shape</keyword>
<dbReference type="Proteomes" id="UP000614287">
    <property type="component" value="Unassembled WGS sequence"/>
</dbReference>
<gene>
    <name evidence="9" type="ORF">GCM10009007_15470</name>
</gene>
<dbReference type="EMBL" id="BMZG01000007">
    <property type="protein sequence ID" value="GHA75239.1"/>
    <property type="molecule type" value="Genomic_DNA"/>
</dbReference>